<proteinExistence type="predicted"/>
<sequence length="343" mass="38478">MQTFYHSILTAAFFICSVFVANFASAQTTYLHQNFEKTTSLINPQPDSGQFSHVILTAPALSYYKFHKGYLELTRTKQDSATGGIIRVLRATPFEPNPETLIIQITLSAESIQGSAVNALYFYVGENFNPVNNSFPGNGLMFSKFAINFTENAWVVKDPETQTLSLPVTLKKPVTLTWVLNNSAEPLPYHLYQDNVEQIAEPATYDLWLDNEIVHKGSPAYPGNAAYSPTKLSNFEIRYRNGQGRIHIHEISIREGKSGIREEEHVVMPNPVSGKLFFVHAKNIELTSIRLTNQNGQNISVKASTLTEDKVQIQPQSTLAAGFYILSFLDKNKRKQSVRLVVE</sequence>
<dbReference type="RefSeq" id="WP_138366244.1">
    <property type="nucleotide sequence ID" value="NZ_VCEJ01000004.1"/>
</dbReference>
<organism evidence="3 4">
    <name type="scientific">Dyadobacter luticola</name>
    <dbReference type="NCBI Taxonomy" id="1979387"/>
    <lineage>
        <taxon>Bacteria</taxon>
        <taxon>Pseudomonadati</taxon>
        <taxon>Bacteroidota</taxon>
        <taxon>Cytophagia</taxon>
        <taxon>Cytophagales</taxon>
        <taxon>Spirosomataceae</taxon>
        <taxon>Dyadobacter</taxon>
    </lineage>
</organism>
<dbReference type="Proteomes" id="UP000306402">
    <property type="component" value="Unassembled WGS sequence"/>
</dbReference>
<keyword evidence="1" id="KW-0732">Signal</keyword>
<feature type="signal peptide" evidence="1">
    <location>
        <begin position="1"/>
        <end position="26"/>
    </location>
</feature>
<protein>
    <submittedName>
        <fullName evidence="3">T9SS type A sorting domain-containing protein</fullName>
    </submittedName>
</protein>
<dbReference type="OrthoDB" id="932207at2"/>
<comment type="caution">
    <text evidence="3">The sequence shown here is derived from an EMBL/GenBank/DDBJ whole genome shotgun (WGS) entry which is preliminary data.</text>
</comment>
<evidence type="ECO:0000256" key="1">
    <source>
        <dbReference type="SAM" id="SignalP"/>
    </source>
</evidence>
<evidence type="ECO:0000313" key="4">
    <source>
        <dbReference type="Proteomes" id="UP000306402"/>
    </source>
</evidence>
<feature type="domain" description="Secretion system C-terminal sorting" evidence="2">
    <location>
        <begin position="268"/>
        <end position="340"/>
    </location>
</feature>
<accession>A0A5R9KXK2</accession>
<name>A0A5R9KXK2_9BACT</name>
<evidence type="ECO:0000259" key="2">
    <source>
        <dbReference type="Pfam" id="PF18962"/>
    </source>
</evidence>
<dbReference type="AlphaFoldDB" id="A0A5R9KXK2"/>
<reference evidence="3 4" key="1">
    <citation type="submission" date="2019-05" db="EMBL/GenBank/DDBJ databases">
        <authorList>
            <person name="Qu J.-H."/>
        </authorList>
    </citation>
    <scope>NUCLEOTIDE SEQUENCE [LARGE SCALE GENOMIC DNA]</scope>
    <source>
        <strain evidence="3 4">T17</strain>
    </source>
</reference>
<dbReference type="InterPro" id="IPR026444">
    <property type="entry name" value="Secre_tail"/>
</dbReference>
<keyword evidence="4" id="KW-1185">Reference proteome</keyword>
<feature type="chain" id="PRO_5024317463" evidence="1">
    <location>
        <begin position="27"/>
        <end position="343"/>
    </location>
</feature>
<gene>
    <name evidence="3" type="ORF">FEN17_15460</name>
</gene>
<dbReference type="EMBL" id="VCEJ01000004">
    <property type="protein sequence ID" value="TLV00870.1"/>
    <property type="molecule type" value="Genomic_DNA"/>
</dbReference>
<dbReference type="Pfam" id="PF18962">
    <property type="entry name" value="Por_Secre_tail"/>
    <property type="match status" value="1"/>
</dbReference>
<dbReference type="NCBIfam" id="TIGR04183">
    <property type="entry name" value="Por_Secre_tail"/>
    <property type="match status" value="1"/>
</dbReference>
<evidence type="ECO:0000313" key="3">
    <source>
        <dbReference type="EMBL" id="TLV00870.1"/>
    </source>
</evidence>